<dbReference type="AlphaFoldDB" id="A0A919XWB3"/>
<proteinExistence type="predicted"/>
<name>A0A919XWB3_9BACL</name>
<dbReference type="EMBL" id="BORR01000038">
    <property type="protein sequence ID" value="GIO40189.1"/>
    <property type="molecule type" value="Genomic_DNA"/>
</dbReference>
<organism evidence="2 3">
    <name type="scientific">Paenibacillus antibioticophila</name>
    <dbReference type="NCBI Taxonomy" id="1274374"/>
    <lineage>
        <taxon>Bacteria</taxon>
        <taxon>Bacillati</taxon>
        <taxon>Bacillota</taxon>
        <taxon>Bacilli</taxon>
        <taxon>Bacillales</taxon>
        <taxon>Paenibacillaceae</taxon>
        <taxon>Paenibacillus</taxon>
    </lineage>
</organism>
<accession>A0A919XWB3</accession>
<sequence>MAKIPDRIDNDDEFNELCGRMVKCAQLIEDPLSTPSEVATYNAAYDRMWRVCEDYRLRASGVSFYPGELTEPPKAVPVAPSQPPPPEPKQDPPKPKPSASAWLDD</sequence>
<keyword evidence="3" id="KW-1185">Reference proteome</keyword>
<protein>
    <submittedName>
        <fullName evidence="2">Uncharacterized protein</fullName>
    </submittedName>
</protein>
<evidence type="ECO:0000313" key="3">
    <source>
        <dbReference type="Proteomes" id="UP000681162"/>
    </source>
</evidence>
<evidence type="ECO:0000313" key="2">
    <source>
        <dbReference type="EMBL" id="GIO40189.1"/>
    </source>
</evidence>
<feature type="region of interest" description="Disordered" evidence="1">
    <location>
        <begin position="66"/>
        <end position="105"/>
    </location>
</feature>
<evidence type="ECO:0000256" key="1">
    <source>
        <dbReference type="SAM" id="MobiDB-lite"/>
    </source>
</evidence>
<gene>
    <name evidence="2" type="ORF">J41TS12_50500</name>
</gene>
<comment type="caution">
    <text evidence="2">The sequence shown here is derived from an EMBL/GenBank/DDBJ whole genome shotgun (WGS) entry which is preliminary data.</text>
</comment>
<reference evidence="2 3" key="1">
    <citation type="submission" date="2021-03" db="EMBL/GenBank/DDBJ databases">
        <title>Antimicrobial resistance genes in bacteria isolated from Japanese honey, and their potential for conferring macrolide and lincosamide resistance in the American foulbrood pathogen Paenibacillus larvae.</title>
        <authorList>
            <person name="Okamoto M."/>
            <person name="Kumagai M."/>
            <person name="Kanamori H."/>
            <person name="Takamatsu D."/>
        </authorList>
    </citation>
    <scope>NUCLEOTIDE SEQUENCE [LARGE SCALE GENOMIC DNA]</scope>
    <source>
        <strain evidence="2 3">J41TS12</strain>
    </source>
</reference>
<dbReference type="Proteomes" id="UP000681162">
    <property type="component" value="Unassembled WGS sequence"/>
</dbReference>